<dbReference type="CDD" id="cd00198">
    <property type="entry name" value="vWFA"/>
    <property type="match status" value="1"/>
</dbReference>
<feature type="region of interest" description="Disordered" evidence="1">
    <location>
        <begin position="1"/>
        <end position="133"/>
    </location>
</feature>
<dbReference type="Gene3D" id="3.40.50.410">
    <property type="entry name" value="von Willebrand factor, type A domain"/>
    <property type="match status" value="1"/>
</dbReference>
<accession>A0A1Y1UK33</accession>
<dbReference type="InterPro" id="IPR036465">
    <property type="entry name" value="vWFA_dom_sf"/>
</dbReference>
<dbReference type="OrthoDB" id="2142598at2759"/>
<feature type="region of interest" description="Disordered" evidence="1">
    <location>
        <begin position="293"/>
        <end position="382"/>
    </location>
</feature>
<dbReference type="PROSITE" id="PS50234">
    <property type="entry name" value="VWFA"/>
    <property type="match status" value="1"/>
</dbReference>
<proteinExistence type="predicted"/>
<feature type="compositionally biased region" description="Pro residues" evidence="1">
    <location>
        <begin position="56"/>
        <end position="69"/>
    </location>
</feature>
<sequence length="824" mass="92242">MSEEQRTLEDEAMARRLQEEEDERMAQSLASTQISDNHNYSQPTQQHYEPDHKRSPPPSSSPFGAPPPSAAFASPMNNSYAPPPPPTSGFVPVSSRQTGDNGPVQMYAPPSSLPPPPTSQESNPPPPVTTPHHTNRLIQVSALRAKDEQKMQNWLQTLQYQYGIYNPELEPEHEADYVCFCPIHQYQQAKWSRSQVQDLWNEAVLYPGEKAYNSNKPYNTSLFSGNPYQYKTISPYFGTFNMGTYGPKRANASSHAKWTAQVIALNDQLNRQAQTAIDAKEPKANIWGEKEKMSGAFNQGPGDKKGAQGLSNGTSEKKGGSNGFPAEKSSANGHSNGHANGSSEKAGLSSEKSSSNGVKGAPPPPASSGPPQTTVAKPEKHSKFASFRKSVGLKTSSEREAARVDKDINHGSKLRQEILEEENGRWPTPEWREIVRVYQEKTGMAGKIAFVRTCQPIQYLHLLRAGYFEPIPVAWANQASNPLKFSIESTSGWRGITPSWRGYEDTAEERLYWVLNHREGSTGTRLKPDFISALNLARERMERAVPPPPEYYDPSDTCHTQHKTDGYSKQVMPPPFKAFDRPETSADDTMILLDVSGSMDFVPQRPRYDRYLVTGYDNTNQPKNKDLAKAIIRRFVDAMSNHDHNFTGYDLTTFSSSARYIGTINGQNLDALWSTIKIQGGTRVMTGWQKVKELHFQKHSESAIHHPIYGWQAGPDTPILRLLLLLDGEATDMDEFELDLLGLSWAHVTIFLIGVDGCPHHHRHANELQRISDVNHHVSFVDAQGNTPERYVTHELLKRHLGYEVTMAEFQDMEVPPTYQEATF</sequence>
<keyword evidence="4" id="KW-1185">Reference proteome</keyword>
<dbReference type="STRING" id="4999.A0A1Y1UK33"/>
<feature type="domain" description="VWFA" evidence="2">
    <location>
        <begin position="588"/>
        <end position="796"/>
    </location>
</feature>
<dbReference type="InParanoid" id="A0A1Y1UK33"/>
<comment type="caution">
    <text evidence="3">The sequence shown here is derived from an EMBL/GenBank/DDBJ whole genome shotgun (WGS) entry which is preliminary data.</text>
</comment>
<evidence type="ECO:0000313" key="3">
    <source>
        <dbReference type="EMBL" id="ORX38342.1"/>
    </source>
</evidence>
<organism evidence="3 4">
    <name type="scientific">Kockovaella imperatae</name>
    <dbReference type="NCBI Taxonomy" id="4999"/>
    <lineage>
        <taxon>Eukaryota</taxon>
        <taxon>Fungi</taxon>
        <taxon>Dikarya</taxon>
        <taxon>Basidiomycota</taxon>
        <taxon>Agaricomycotina</taxon>
        <taxon>Tremellomycetes</taxon>
        <taxon>Tremellales</taxon>
        <taxon>Cuniculitremaceae</taxon>
        <taxon>Kockovaella</taxon>
    </lineage>
</organism>
<dbReference type="SUPFAM" id="SSF53300">
    <property type="entry name" value="vWA-like"/>
    <property type="match status" value="1"/>
</dbReference>
<feature type="compositionally biased region" description="Polar residues" evidence="1">
    <location>
        <begin position="329"/>
        <end position="343"/>
    </location>
</feature>
<dbReference type="InterPro" id="IPR002035">
    <property type="entry name" value="VWF_A"/>
</dbReference>
<name>A0A1Y1UK33_9TREE</name>
<gene>
    <name evidence="3" type="ORF">BD324DRAFT_620488</name>
</gene>
<dbReference type="Proteomes" id="UP000193218">
    <property type="component" value="Unassembled WGS sequence"/>
</dbReference>
<feature type="compositionally biased region" description="Polar residues" evidence="1">
    <location>
        <begin position="28"/>
        <end position="47"/>
    </location>
</feature>
<protein>
    <recommendedName>
        <fullName evidence="2">VWFA domain-containing protein</fullName>
    </recommendedName>
</protein>
<evidence type="ECO:0000256" key="1">
    <source>
        <dbReference type="SAM" id="MobiDB-lite"/>
    </source>
</evidence>
<evidence type="ECO:0000313" key="4">
    <source>
        <dbReference type="Proteomes" id="UP000193218"/>
    </source>
</evidence>
<feature type="compositionally biased region" description="Pro residues" evidence="1">
    <location>
        <begin position="111"/>
        <end position="129"/>
    </location>
</feature>
<reference evidence="3 4" key="1">
    <citation type="submission" date="2017-03" db="EMBL/GenBank/DDBJ databases">
        <title>Widespread Adenine N6-methylation of Active Genes in Fungi.</title>
        <authorList>
            <consortium name="DOE Joint Genome Institute"/>
            <person name="Mondo S.J."/>
            <person name="Dannebaum R.O."/>
            <person name="Kuo R.C."/>
            <person name="Louie K.B."/>
            <person name="Bewick A.J."/>
            <person name="Labutti K."/>
            <person name="Haridas S."/>
            <person name="Kuo A."/>
            <person name="Salamov A."/>
            <person name="Ahrendt S.R."/>
            <person name="Lau R."/>
            <person name="Bowen B.P."/>
            <person name="Lipzen A."/>
            <person name="Sullivan W."/>
            <person name="Andreopoulos W.B."/>
            <person name="Clum A."/>
            <person name="Lindquist E."/>
            <person name="Daum C."/>
            <person name="Northen T.R."/>
            <person name="Ramamoorthy G."/>
            <person name="Schmitz R.J."/>
            <person name="Gryganskyi A."/>
            <person name="Culley D."/>
            <person name="Magnuson J."/>
            <person name="James T.Y."/>
            <person name="O'Malley M.A."/>
            <person name="Stajich J.E."/>
            <person name="Spatafora J.W."/>
            <person name="Visel A."/>
            <person name="Grigoriev I.V."/>
        </authorList>
    </citation>
    <scope>NUCLEOTIDE SEQUENCE [LARGE SCALE GENOMIC DNA]</scope>
    <source>
        <strain evidence="3 4">NRRL Y-17943</strain>
    </source>
</reference>
<dbReference type="AlphaFoldDB" id="A0A1Y1UK33"/>
<evidence type="ECO:0000259" key="2">
    <source>
        <dbReference type="PROSITE" id="PS50234"/>
    </source>
</evidence>
<dbReference type="RefSeq" id="XP_021872264.1">
    <property type="nucleotide sequence ID" value="XM_022015290.1"/>
</dbReference>
<dbReference type="GeneID" id="33557098"/>
<feature type="compositionally biased region" description="Basic and acidic residues" evidence="1">
    <location>
        <begin position="1"/>
        <end position="18"/>
    </location>
</feature>
<dbReference type="EMBL" id="NBSH01000004">
    <property type="protein sequence ID" value="ORX38342.1"/>
    <property type="molecule type" value="Genomic_DNA"/>
</dbReference>